<dbReference type="VEuPathDB" id="GiardiaDB:GL50581_409"/>
<dbReference type="Gene3D" id="3.60.15.10">
    <property type="entry name" value="Ribonuclease Z/Hydroxyacylglutathione hydrolase-like"/>
    <property type="match status" value="2"/>
</dbReference>
<dbReference type="EC" id="3.1.26.11" evidence="4"/>
<proteinExistence type="inferred from homology"/>
<feature type="domain" description="Metallo-beta-lactamase" evidence="11">
    <location>
        <begin position="373"/>
        <end position="600"/>
    </location>
</feature>
<comment type="cofactor">
    <cofactor evidence="2">
        <name>Zn(2+)</name>
        <dbReference type="ChEBI" id="CHEBI:29105"/>
    </cofactor>
</comment>
<evidence type="ECO:0000256" key="5">
    <source>
        <dbReference type="ARBA" id="ARBA00022694"/>
    </source>
</evidence>
<evidence type="ECO:0000256" key="7">
    <source>
        <dbReference type="ARBA" id="ARBA00022723"/>
    </source>
</evidence>
<dbReference type="GO" id="GO:0046872">
    <property type="term" value="F:metal ion binding"/>
    <property type="evidence" value="ECO:0007669"/>
    <property type="project" value="UniProtKB-KW"/>
</dbReference>
<keyword evidence="10" id="KW-0862">Zinc</keyword>
<dbReference type="VEuPathDB" id="GiardiaDB:GL50803_0016246"/>
<dbReference type="AlphaFoldDB" id="V6U466"/>
<keyword evidence="8" id="KW-0255">Endonuclease</keyword>
<comment type="catalytic activity">
    <reaction evidence="1">
        <text>Endonucleolytic cleavage of RNA, removing extra 3' nucleotides from tRNA precursor, generating 3' termini of tRNAs. A 3'-hydroxy group is left at the tRNA terminus and a 5'-phosphoryl group is left at the trailer molecule.</text>
        <dbReference type="EC" id="3.1.26.11"/>
    </reaction>
</comment>
<dbReference type="SUPFAM" id="SSF56281">
    <property type="entry name" value="Metallo-hydrolase/oxidoreductase"/>
    <property type="match status" value="2"/>
</dbReference>
<dbReference type="VEuPathDB" id="GiardiaDB:DHA2_152555"/>
<keyword evidence="6" id="KW-0540">Nuclease</keyword>
<evidence type="ECO:0000256" key="9">
    <source>
        <dbReference type="ARBA" id="ARBA00022801"/>
    </source>
</evidence>
<reference evidence="12 13" key="2">
    <citation type="journal article" date="2013" name="Genome Biol. Evol.">
        <title>Genome sequencing of Giardia lamblia genotypes A2 and B isolates (DH and GS) and comparative analysis with the genomes of genotypes A1 and E (WB and Pig).</title>
        <authorList>
            <person name="Adam R.D."/>
            <person name="Dahlstrom E.W."/>
            <person name="Martens C.A."/>
            <person name="Bruno D.P."/>
            <person name="Barbian K.D."/>
            <person name="Ricklefs S.M."/>
            <person name="Hernandez M.M."/>
            <person name="Narla N.P."/>
            <person name="Patel R.B."/>
            <person name="Porcella S.F."/>
            <person name="Nash T.E."/>
        </authorList>
    </citation>
    <scope>NUCLEOTIDE SEQUENCE [LARGE SCALE GENOMIC DNA]</scope>
    <source>
        <strain evidence="12 13">GS</strain>
    </source>
</reference>
<protein>
    <recommendedName>
        <fullName evidence="4">ribonuclease Z</fullName>
        <ecNumber evidence="4">3.1.26.11</ecNumber>
    </recommendedName>
</protein>
<evidence type="ECO:0000256" key="8">
    <source>
        <dbReference type="ARBA" id="ARBA00022759"/>
    </source>
</evidence>
<sequence length="693" mass="76075">MKMDVYVLSVSPLSLLIRAMNNSNALLINVPGGTQRILYSNKLKAGDISTVILTSMYPYFLEGLSGFLQTMCNSGPPTNVNLLISDSNAFDLLKVLNDFAYAPYWKESIVLFSRAYQDHTSAPWIIRAVFSDSDVPLLFFIEHTITKRKLNKAKIKELNLTGLQCKELAAGAAVIHEGVSILPEDVSVLVTTRSIVILLDTYYPEREEQVLSAVLKLVEKGGSCLICASERYRPLLSAKMSQKPTVCTIYCADSPTLKSPNDPSVLTAYADFVGLRRIWNTLAPHALMPPTELCLASETPSMTRFFLDNAIERFAPPLLSTLLNPISSLDIYIQYSSLFDAVSSNPAVPLPSPDTPGLLFLGTGASVPSKYRNVSGYIIITSTKHTICIDPGEGTLQLLEWVVTDAVASELASNLCFVGITHSHADHYLGLASLVHRYLIEMQHLKAKGDTEKLHPLIILAGSTELSYLSHSLKILGKAYQQLADTYLCILRKEDTDYLGRLISLPELLDGHQPDSGFSAATRDIQLLLVPSDHIPHSVSIFLKDNSLQAGIGISGDTRPSPFFVSGAQTLRNANTKFLLIVHEATFSDSEQDLAMLKGHSTIGQAAKQIRKCGADVGIFTHFSQRYTKSVPELSSNIDQKDKPVYLYASDLMWLPLDQQSGHNTLLASLQSWVDLASSVKQLYAMADCPTIN</sequence>
<comment type="caution">
    <text evidence="12">The sequence shown here is derived from an EMBL/GenBank/DDBJ whole genome shotgun (WGS) entry which is preliminary data.</text>
</comment>
<dbReference type="InterPro" id="IPR047151">
    <property type="entry name" value="RNZ2-like"/>
</dbReference>
<dbReference type="SMART" id="SM00849">
    <property type="entry name" value="Lactamase_B"/>
    <property type="match status" value="1"/>
</dbReference>
<evidence type="ECO:0000256" key="1">
    <source>
        <dbReference type="ARBA" id="ARBA00000402"/>
    </source>
</evidence>
<keyword evidence="9" id="KW-0378">Hydrolase</keyword>
<dbReference type="OrthoDB" id="527344at2759"/>
<dbReference type="VEuPathDB" id="GiardiaDB:QR46_0509"/>
<dbReference type="EMBL" id="AHHH01000006">
    <property type="protein sequence ID" value="ESU45412.1"/>
    <property type="molecule type" value="Genomic_DNA"/>
</dbReference>
<evidence type="ECO:0000313" key="12">
    <source>
        <dbReference type="EMBL" id="ESU45412.1"/>
    </source>
</evidence>
<dbReference type="GO" id="GO:1990180">
    <property type="term" value="P:mitochondrial tRNA 3'-end processing"/>
    <property type="evidence" value="ECO:0007669"/>
    <property type="project" value="TreeGrafter"/>
</dbReference>
<evidence type="ECO:0000256" key="3">
    <source>
        <dbReference type="ARBA" id="ARBA00007823"/>
    </source>
</evidence>
<keyword evidence="5" id="KW-0819">tRNA processing</keyword>
<dbReference type="InterPro" id="IPR001279">
    <property type="entry name" value="Metallo-B-lactamas"/>
</dbReference>
<dbReference type="GO" id="GO:0005739">
    <property type="term" value="C:mitochondrion"/>
    <property type="evidence" value="ECO:0007669"/>
    <property type="project" value="TreeGrafter"/>
</dbReference>
<organism evidence="12 13">
    <name type="scientific">Giardia intestinalis</name>
    <name type="common">Giardia lamblia</name>
    <dbReference type="NCBI Taxonomy" id="5741"/>
    <lineage>
        <taxon>Eukaryota</taxon>
        <taxon>Metamonada</taxon>
        <taxon>Diplomonadida</taxon>
        <taxon>Hexamitidae</taxon>
        <taxon>Giardiinae</taxon>
        <taxon>Giardia</taxon>
    </lineage>
</organism>
<dbReference type="PANTHER" id="PTHR12553">
    <property type="entry name" value="ZINC PHOSPHODIESTERASE ELAC PROTEIN 2"/>
    <property type="match status" value="1"/>
</dbReference>
<dbReference type="InterPro" id="IPR036866">
    <property type="entry name" value="RibonucZ/Hydroxyglut_hydro"/>
</dbReference>
<evidence type="ECO:0000256" key="6">
    <source>
        <dbReference type="ARBA" id="ARBA00022722"/>
    </source>
</evidence>
<dbReference type="Proteomes" id="UP000018040">
    <property type="component" value="Unassembled WGS sequence"/>
</dbReference>
<gene>
    <name evidence="12" type="ORF">GSB_150105</name>
</gene>
<reference evidence="13" key="1">
    <citation type="submission" date="2012-02" db="EMBL/GenBank/DDBJ databases">
        <title>Genome sequencing of Giardia lamblia Genotypes A2 and B isolates (DH and GS) and comparative analysis with the genomes of Genotypes A1 and E (WB and Pig).</title>
        <authorList>
            <person name="Adam R."/>
            <person name="Dahlstrom E."/>
            <person name="Martens C."/>
            <person name="Bruno D."/>
            <person name="Barbian K."/>
            <person name="Porcella S.F."/>
            <person name="Nash T."/>
        </authorList>
    </citation>
    <scope>NUCLEOTIDE SEQUENCE</scope>
    <source>
        <strain evidence="13">GS</strain>
    </source>
</reference>
<comment type="similarity">
    <text evidence="3">Belongs to the RNase Z family.</text>
</comment>
<dbReference type="Pfam" id="PF23023">
    <property type="entry name" value="Anti-Pycsar_Apyc1"/>
    <property type="match status" value="1"/>
</dbReference>
<evidence type="ECO:0000259" key="11">
    <source>
        <dbReference type="SMART" id="SM00849"/>
    </source>
</evidence>
<dbReference type="PANTHER" id="PTHR12553:SF49">
    <property type="entry name" value="ZINC PHOSPHODIESTERASE ELAC PROTEIN 2"/>
    <property type="match status" value="1"/>
</dbReference>
<evidence type="ECO:0000256" key="10">
    <source>
        <dbReference type="ARBA" id="ARBA00022833"/>
    </source>
</evidence>
<name>V6U466_GIAIN</name>
<evidence type="ECO:0000256" key="4">
    <source>
        <dbReference type="ARBA" id="ARBA00012477"/>
    </source>
</evidence>
<evidence type="ECO:0000256" key="2">
    <source>
        <dbReference type="ARBA" id="ARBA00001947"/>
    </source>
</evidence>
<keyword evidence="7" id="KW-0479">Metal-binding</keyword>
<evidence type="ECO:0000313" key="13">
    <source>
        <dbReference type="Proteomes" id="UP000018040"/>
    </source>
</evidence>
<accession>V6U466</accession>
<dbReference type="GO" id="GO:0042781">
    <property type="term" value="F:3'-tRNA processing endoribonuclease activity"/>
    <property type="evidence" value="ECO:0007669"/>
    <property type="project" value="UniProtKB-EC"/>
</dbReference>